<name>A0A0F9N2M9_9ZZZZ</name>
<sequence>MEEKDKKISEDIMQHKKDANKVLKALDTMECNVEGQGGKNDWKTIVEARKEHINAFLESLDKQEKQFEHFK</sequence>
<comment type="caution">
    <text evidence="1">The sequence shown here is derived from an EMBL/GenBank/DDBJ whole genome shotgun (WGS) entry which is preliminary data.</text>
</comment>
<protein>
    <recommendedName>
        <fullName evidence="2">DUF2383 domain-containing protein</fullName>
    </recommendedName>
</protein>
<proteinExistence type="predicted"/>
<dbReference type="EMBL" id="LAZR01004736">
    <property type="protein sequence ID" value="KKN06007.1"/>
    <property type="molecule type" value="Genomic_DNA"/>
</dbReference>
<dbReference type="AlphaFoldDB" id="A0A0F9N2M9"/>
<evidence type="ECO:0000313" key="1">
    <source>
        <dbReference type="EMBL" id="KKN06007.1"/>
    </source>
</evidence>
<organism evidence="1">
    <name type="scientific">marine sediment metagenome</name>
    <dbReference type="NCBI Taxonomy" id="412755"/>
    <lineage>
        <taxon>unclassified sequences</taxon>
        <taxon>metagenomes</taxon>
        <taxon>ecological metagenomes</taxon>
    </lineage>
</organism>
<reference evidence="1" key="1">
    <citation type="journal article" date="2015" name="Nature">
        <title>Complex archaea that bridge the gap between prokaryotes and eukaryotes.</title>
        <authorList>
            <person name="Spang A."/>
            <person name="Saw J.H."/>
            <person name="Jorgensen S.L."/>
            <person name="Zaremba-Niedzwiedzka K."/>
            <person name="Martijn J."/>
            <person name="Lind A.E."/>
            <person name="van Eijk R."/>
            <person name="Schleper C."/>
            <person name="Guy L."/>
            <person name="Ettema T.J."/>
        </authorList>
    </citation>
    <scope>NUCLEOTIDE SEQUENCE</scope>
</reference>
<evidence type="ECO:0008006" key="2">
    <source>
        <dbReference type="Google" id="ProtNLM"/>
    </source>
</evidence>
<accession>A0A0F9N2M9</accession>
<gene>
    <name evidence="1" type="ORF">LCGC14_1081530</name>
</gene>